<dbReference type="EMBL" id="JAHOEI010000150">
    <property type="protein sequence ID" value="MBV3389314.1"/>
    <property type="molecule type" value="Genomic_DNA"/>
</dbReference>
<feature type="domain" description="DUF6926" evidence="1">
    <location>
        <begin position="5"/>
        <end position="49"/>
    </location>
</feature>
<dbReference type="AlphaFoldDB" id="A0AAW4N2B0"/>
<accession>A0AAW4N2B0</accession>
<proteinExistence type="predicted"/>
<dbReference type="Proteomes" id="UP001196765">
    <property type="component" value="Unassembled WGS sequence"/>
</dbReference>
<comment type="caution">
    <text evidence="2">The sequence shown here is derived from an EMBL/GenBank/DDBJ whole genome shotgun (WGS) entry which is preliminary data.</text>
</comment>
<sequence>MNRSIEAIPTWSLCYIINGDASGLTDEEISMEDELFAAKSREPICPTITVSDSWTKNKPN</sequence>
<evidence type="ECO:0000313" key="2">
    <source>
        <dbReference type="EMBL" id="MBV3389314.1"/>
    </source>
</evidence>
<name>A0AAW4N2B0_9BACT</name>
<dbReference type="Pfam" id="PF21977">
    <property type="entry name" value="DUF6926"/>
    <property type="match status" value="1"/>
</dbReference>
<reference evidence="2" key="1">
    <citation type="submission" date="2021-06" db="EMBL/GenBank/DDBJ databases">
        <title>Collection of gut derived symbiotic bacterial strains cultured from healthy donors.</title>
        <authorList>
            <person name="Lin H."/>
            <person name="Littmann E."/>
            <person name="Pamer E.G."/>
        </authorList>
    </citation>
    <scope>NUCLEOTIDE SEQUENCE</scope>
    <source>
        <strain evidence="2">MSK.21.74</strain>
    </source>
</reference>
<protein>
    <recommendedName>
        <fullName evidence="1">DUF6926 domain-containing protein</fullName>
    </recommendedName>
</protein>
<dbReference type="InterPro" id="IPR053839">
    <property type="entry name" value="DUF6926"/>
</dbReference>
<gene>
    <name evidence="2" type="ORF">KSW82_16485</name>
</gene>
<evidence type="ECO:0000313" key="3">
    <source>
        <dbReference type="Proteomes" id="UP001196765"/>
    </source>
</evidence>
<organism evidence="2 3">
    <name type="scientific">Segatella copri</name>
    <dbReference type="NCBI Taxonomy" id="165179"/>
    <lineage>
        <taxon>Bacteria</taxon>
        <taxon>Pseudomonadati</taxon>
        <taxon>Bacteroidota</taxon>
        <taxon>Bacteroidia</taxon>
        <taxon>Bacteroidales</taxon>
        <taxon>Prevotellaceae</taxon>
        <taxon>Segatella</taxon>
    </lineage>
</organism>
<evidence type="ECO:0000259" key="1">
    <source>
        <dbReference type="Pfam" id="PF21977"/>
    </source>
</evidence>